<dbReference type="InterPro" id="IPR050922">
    <property type="entry name" value="LytR/CpsA/Psr_CW_biosynth"/>
</dbReference>
<evidence type="ECO:0000256" key="1">
    <source>
        <dbReference type="ARBA" id="ARBA00006068"/>
    </source>
</evidence>
<feature type="compositionally biased region" description="Low complexity" evidence="2">
    <location>
        <begin position="342"/>
        <end position="351"/>
    </location>
</feature>
<keyword evidence="3" id="KW-0472">Membrane</keyword>
<evidence type="ECO:0000256" key="2">
    <source>
        <dbReference type="SAM" id="MobiDB-lite"/>
    </source>
</evidence>
<dbReference type="PANTHER" id="PTHR33392">
    <property type="entry name" value="POLYISOPRENYL-TEICHOIC ACID--PEPTIDOGLYCAN TEICHOIC ACID TRANSFERASE TAGU"/>
    <property type="match status" value="1"/>
</dbReference>
<keyword evidence="3" id="KW-1133">Transmembrane helix</keyword>
<feature type="compositionally biased region" description="Polar residues" evidence="2">
    <location>
        <begin position="326"/>
        <end position="341"/>
    </location>
</feature>
<feature type="domain" description="Cell envelope-related transcriptional attenuator" evidence="4">
    <location>
        <begin position="99"/>
        <end position="247"/>
    </location>
</feature>
<dbReference type="RefSeq" id="WP_087682307.1">
    <property type="nucleotide sequence ID" value="NZ_JBCEWA010000012.1"/>
</dbReference>
<protein>
    <submittedName>
        <fullName evidence="5">LCP family protein</fullName>
    </submittedName>
</protein>
<comment type="similarity">
    <text evidence="1">Belongs to the LytR/CpsA/Psr (LCP) family.</text>
</comment>
<dbReference type="InterPro" id="IPR004474">
    <property type="entry name" value="LytR_CpsA_psr"/>
</dbReference>
<accession>A0ABU9LN84</accession>
<dbReference type="Pfam" id="PF03816">
    <property type="entry name" value="LytR_cpsA_psr"/>
    <property type="match status" value="1"/>
</dbReference>
<keyword evidence="3" id="KW-0812">Transmembrane</keyword>
<proteinExistence type="inferred from homology"/>
<dbReference type="Proteomes" id="UP001398420">
    <property type="component" value="Unassembled WGS sequence"/>
</dbReference>
<organism evidence="5 6">
    <name type="scientific">Kurthia gibsonii</name>
    <dbReference type="NCBI Taxonomy" id="33946"/>
    <lineage>
        <taxon>Bacteria</taxon>
        <taxon>Bacillati</taxon>
        <taxon>Bacillota</taxon>
        <taxon>Bacilli</taxon>
        <taxon>Bacillales</taxon>
        <taxon>Caryophanaceae</taxon>
        <taxon>Kurthia</taxon>
    </lineage>
</organism>
<feature type="region of interest" description="Disordered" evidence="2">
    <location>
        <begin position="326"/>
        <end position="400"/>
    </location>
</feature>
<dbReference type="PANTHER" id="PTHR33392:SF3">
    <property type="entry name" value="POLYISOPRENYL-TEICHOIC ACID--PEPTIDOGLYCAN TEICHOIC ACID TRANSFERASE TAGT"/>
    <property type="match status" value="1"/>
</dbReference>
<evidence type="ECO:0000256" key="3">
    <source>
        <dbReference type="SAM" id="Phobius"/>
    </source>
</evidence>
<evidence type="ECO:0000313" key="5">
    <source>
        <dbReference type="EMBL" id="MEL5989420.1"/>
    </source>
</evidence>
<feature type="compositionally biased region" description="Low complexity" evidence="2">
    <location>
        <begin position="374"/>
        <end position="400"/>
    </location>
</feature>
<gene>
    <name evidence="5" type="ORF">AAF454_13485</name>
</gene>
<reference evidence="5 6" key="1">
    <citation type="submission" date="2024-04" db="EMBL/GenBank/DDBJ databases">
        <authorList>
            <person name="Wu Y.S."/>
            <person name="Zhang L."/>
        </authorList>
    </citation>
    <scope>NUCLEOTIDE SEQUENCE [LARGE SCALE GENOMIC DNA]</scope>
    <source>
        <strain evidence="5 6">KG-01</strain>
    </source>
</reference>
<evidence type="ECO:0000313" key="6">
    <source>
        <dbReference type="Proteomes" id="UP001398420"/>
    </source>
</evidence>
<dbReference type="EMBL" id="JBCEWA010000012">
    <property type="protein sequence ID" value="MEL5989420.1"/>
    <property type="molecule type" value="Genomic_DNA"/>
</dbReference>
<dbReference type="Gene3D" id="3.40.630.190">
    <property type="entry name" value="LCP protein"/>
    <property type="match status" value="1"/>
</dbReference>
<keyword evidence="6" id="KW-1185">Reference proteome</keyword>
<name>A0ABU9LN84_9BACL</name>
<sequence>MPRKRQVYKSHAKKKQKKGGGILKVTLIILLIALLIAGSYLAYLYYVGKKAADKAYDNNGRVKSELRTEQVKPLEDNISILFAGVDDSEKRGQGNTHSRSDSLMLATLNNKDHSVKLLSIPRDSYVYIPAFKYQDKITHAHTDSTGILSTIDSVENLLNIPVDYYFELNFDAFIQIVDALDGIEVDVPYKLDELDENDKRTVHLQPGVQTLNGREALALARTRHYDDDFKRGERQQMILEAIAKKATSVSSFTKYDALLTAIGDNMTTNMKFDEMKSFFSYLKDGMPKITSLKLEGTNDMSTGVYYFKLNDESVLNVRQQLQKQLGLTPDQSLDSHSNKGGNASNSTTTNATDDESTTTDNGVAGTKEQSENPSDGSYSNYSGNSNGGQDYSSNSYSDNN</sequence>
<feature type="transmembrane region" description="Helical" evidence="3">
    <location>
        <begin position="21"/>
        <end position="46"/>
    </location>
</feature>
<dbReference type="NCBIfam" id="TIGR00350">
    <property type="entry name" value="lytR_cpsA_psr"/>
    <property type="match status" value="1"/>
</dbReference>
<comment type="caution">
    <text evidence="5">The sequence shown here is derived from an EMBL/GenBank/DDBJ whole genome shotgun (WGS) entry which is preliminary data.</text>
</comment>
<evidence type="ECO:0000259" key="4">
    <source>
        <dbReference type="Pfam" id="PF03816"/>
    </source>
</evidence>